<feature type="region of interest" description="Disordered" evidence="1">
    <location>
        <begin position="149"/>
        <end position="205"/>
    </location>
</feature>
<dbReference type="InterPro" id="IPR036415">
    <property type="entry name" value="Lamin_tail_dom_sf"/>
</dbReference>
<dbReference type="RefSeq" id="WP_189928010.1">
    <property type="nucleotide sequence ID" value="NZ_BMSI01000021.1"/>
</dbReference>
<dbReference type="Proteomes" id="UP000649259">
    <property type="component" value="Unassembled WGS sequence"/>
</dbReference>
<dbReference type="InterPro" id="IPR001322">
    <property type="entry name" value="Lamin_tail_dom"/>
</dbReference>
<protein>
    <recommendedName>
        <fullName evidence="3">LTD domain-containing protein</fullName>
    </recommendedName>
</protein>
<dbReference type="SUPFAM" id="SSF74853">
    <property type="entry name" value="Lamin A/C globular tail domain"/>
    <property type="match status" value="1"/>
</dbReference>
<keyword evidence="2" id="KW-0732">Signal</keyword>
<reference evidence="5" key="1">
    <citation type="submission" date="2023-07" db="EMBL/GenBank/DDBJ databases">
        <title>Whole genome shotgun sequence of Streptomyces cacaoi subsp. asoensis NBRC 13813.</title>
        <authorList>
            <person name="Komaki H."/>
            <person name="Tamura T."/>
        </authorList>
    </citation>
    <scope>NUCLEOTIDE SEQUENCE [LARGE SCALE GENOMIC DNA]</scope>
    <source>
        <strain evidence="5">NBRC 13813</strain>
    </source>
</reference>
<evidence type="ECO:0000313" key="4">
    <source>
        <dbReference type="EMBL" id="GHI65771.1"/>
    </source>
</evidence>
<evidence type="ECO:0000259" key="3">
    <source>
        <dbReference type="PROSITE" id="PS51841"/>
    </source>
</evidence>
<dbReference type="Gene3D" id="2.60.40.1260">
    <property type="entry name" value="Lamin Tail domain"/>
    <property type="match status" value="1"/>
</dbReference>
<feature type="chain" id="PRO_5045591054" description="LTD domain-containing protein" evidence="2">
    <location>
        <begin position="33"/>
        <end position="205"/>
    </location>
</feature>
<evidence type="ECO:0000313" key="5">
    <source>
        <dbReference type="Proteomes" id="UP000649259"/>
    </source>
</evidence>
<organism evidence="4 5">
    <name type="scientific">Streptomyces asoensis</name>
    <dbReference type="NCBI Taxonomy" id="249586"/>
    <lineage>
        <taxon>Bacteria</taxon>
        <taxon>Bacillati</taxon>
        <taxon>Actinomycetota</taxon>
        <taxon>Actinomycetes</taxon>
        <taxon>Kitasatosporales</taxon>
        <taxon>Streptomycetaceae</taxon>
        <taxon>Streptomyces</taxon>
    </lineage>
</organism>
<sequence length="205" mass="23032">MSTSASVTARRLAAAALAAGTLVSLAALPASAADHRPSRERVEISAVQADSPGPDDRSNRSLNREWVELTNTTRNTVNLDGWTLEDESGKTYTFDDYRLAGRATVRIHTGVGRDTRTDLYQDRRAYVWNNDRDTATLRNDRGRLVDEESWGHRRHHGRPADEGSWGHHRHDGRSADEGSWGHHRHDGRSTDQESRGHHGHGDFRR</sequence>
<keyword evidence="5" id="KW-1185">Reference proteome</keyword>
<dbReference type="PROSITE" id="PS51841">
    <property type="entry name" value="LTD"/>
    <property type="match status" value="1"/>
</dbReference>
<feature type="region of interest" description="Disordered" evidence="1">
    <location>
        <begin position="32"/>
        <end position="62"/>
    </location>
</feature>
<gene>
    <name evidence="4" type="ORF">Saso_74210</name>
</gene>
<evidence type="ECO:0000256" key="2">
    <source>
        <dbReference type="SAM" id="SignalP"/>
    </source>
</evidence>
<accession>A0ABQ3SCC7</accession>
<feature type="signal peptide" evidence="2">
    <location>
        <begin position="1"/>
        <end position="32"/>
    </location>
</feature>
<dbReference type="EMBL" id="BNEB01000006">
    <property type="protein sequence ID" value="GHI65771.1"/>
    <property type="molecule type" value="Genomic_DNA"/>
</dbReference>
<evidence type="ECO:0000256" key="1">
    <source>
        <dbReference type="SAM" id="MobiDB-lite"/>
    </source>
</evidence>
<comment type="caution">
    <text evidence="4">The sequence shown here is derived from an EMBL/GenBank/DDBJ whole genome shotgun (WGS) entry which is preliminary data.</text>
</comment>
<dbReference type="GeneID" id="91475174"/>
<feature type="compositionally biased region" description="Basic and acidic residues" evidence="1">
    <location>
        <begin position="187"/>
        <end position="205"/>
    </location>
</feature>
<feature type="domain" description="LTD" evidence="3">
    <location>
        <begin position="30"/>
        <end position="152"/>
    </location>
</feature>
<proteinExistence type="predicted"/>
<feature type="compositionally biased region" description="Basic and acidic residues" evidence="1">
    <location>
        <begin position="33"/>
        <end position="43"/>
    </location>
</feature>
<dbReference type="Pfam" id="PF00932">
    <property type="entry name" value="LTD"/>
    <property type="match status" value="1"/>
</dbReference>
<name>A0ABQ3SCC7_9ACTN</name>